<name>A0ABX7R0U2_9GAMM</name>
<dbReference type="RefSeq" id="WP_207380370.1">
    <property type="nucleotide sequence ID" value="NZ_CP071502.1"/>
</dbReference>
<dbReference type="EMBL" id="CP071502">
    <property type="protein sequence ID" value="QSX37099.1"/>
    <property type="molecule type" value="Genomic_DNA"/>
</dbReference>
<proteinExistence type="predicted"/>
<protein>
    <recommendedName>
        <fullName evidence="3">YD repeat protein</fullName>
    </recommendedName>
</protein>
<gene>
    <name evidence="1" type="ORF">JYB85_17885</name>
</gene>
<dbReference type="PANTHER" id="PTHR32305:SF15">
    <property type="entry name" value="PROTEIN RHSA-RELATED"/>
    <property type="match status" value="1"/>
</dbReference>
<organism evidence="1 2">
    <name type="scientific">Shewanella sedimentimangrovi</name>
    <dbReference type="NCBI Taxonomy" id="2814293"/>
    <lineage>
        <taxon>Bacteria</taxon>
        <taxon>Pseudomonadati</taxon>
        <taxon>Pseudomonadota</taxon>
        <taxon>Gammaproteobacteria</taxon>
        <taxon>Alteromonadales</taxon>
        <taxon>Shewanellaceae</taxon>
        <taxon>Shewanella</taxon>
    </lineage>
</organism>
<dbReference type="InterPro" id="IPR031325">
    <property type="entry name" value="RHS_repeat"/>
</dbReference>
<keyword evidence="2" id="KW-1185">Reference proteome</keyword>
<dbReference type="Pfam" id="PF05593">
    <property type="entry name" value="RHS_repeat"/>
    <property type="match status" value="1"/>
</dbReference>
<dbReference type="Gene3D" id="2.180.10.10">
    <property type="entry name" value="RHS repeat-associated core"/>
    <property type="match status" value="1"/>
</dbReference>
<dbReference type="Proteomes" id="UP000663207">
    <property type="component" value="Chromosome"/>
</dbReference>
<dbReference type="InterPro" id="IPR022385">
    <property type="entry name" value="Rhs_assc_core"/>
</dbReference>
<sequence length="882" mass="96152">MLPNGGSGLRSDYVYEGLTTKITVGGRSMSRTYGSLGWLYETVDADGGTNRFAYDAAGRALVIQGANNLGSKSKIAASYNGFGFKTQVNDPNQGITTFGYNSLGELDKQTDANGVVQSYSLDVLGRVTQKVTSGGNAPGTASYTWDTLKKGLLSSESENGVTRTYGYTAALQLSQTSVTVDGVTRTVKHQYDGFYGRPKGLEYPNGLTLKYGYNDFGYLETVSNAASGYVYRQISAMDATGHITGAELGNGIITEARGYSSEGNMRLAEAFGPMGQIHGHYYDAYDGFMNLRSERDAITGLERRYDYDNLNRLQHYSFWTNAQDHADIDYAYDKVGNLLKKTDFSLNKTNAYQYGGAAVCAAGSNAGPNAVCQIEKLNNTAVKFTYDKRGNMLTGDGLTMTYDALDKPLNIVGGRGGAASANTSFVYGSDGMRAKQSRTISGTTTSTYYVDKYYEADSDGSWRAYLDDIAVLSYTPQRQHLLHFTLRDRLGSATTMADQNGNPISHRYFDPFGRTADVGNSHRLDILNRNTNLSRLADLDITNRNRRGFTDHEHLNEQQLIHMNGRVYDYNLGRFLSVDPLIQSPTSTQSINPYSYIMNNPLAGTDPTGYCATTDNVQDCADSIESGTTQDITDKDGKTVGTVGKDSQGNMYITKGNGASAHQGIQSAMSNADNLSDIGSLNETAKLGNTGQGKDAKINANASRVTSESTHIEGVAAVTDTDIYPEFNIPEKYREQIQIENIREAYDFISIYNQESIFFDTEYGAIFGKDGSIQVGIPIGDGQVGFSHGGQNDVYYVKSDAKVTGFFLSLRGIEGKYMVHSHGGSGPKRSYFSRDDQIMSKAGNMAVFMSNHKGEFRVYLPSMKLMNTGSQGVLLCENCVPN</sequence>
<accession>A0ABX7R0U2</accession>
<dbReference type="NCBIfam" id="TIGR03696">
    <property type="entry name" value="Rhs_assc_core"/>
    <property type="match status" value="1"/>
</dbReference>
<reference evidence="1 2" key="1">
    <citation type="submission" date="2021-03" db="EMBL/GenBank/DDBJ databases">
        <title>Novel species identification of genus Shewanella.</title>
        <authorList>
            <person name="Liu G."/>
            <person name="Zhang Q."/>
        </authorList>
    </citation>
    <scope>NUCLEOTIDE SEQUENCE [LARGE SCALE GENOMIC DNA]</scope>
    <source>
        <strain evidence="1 2">FJAT-52962</strain>
    </source>
</reference>
<dbReference type="PANTHER" id="PTHR32305">
    <property type="match status" value="1"/>
</dbReference>
<dbReference type="InterPro" id="IPR050708">
    <property type="entry name" value="T6SS_VgrG/RHS"/>
</dbReference>
<evidence type="ECO:0008006" key="3">
    <source>
        <dbReference type="Google" id="ProtNLM"/>
    </source>
</evidence>
<evidence type="ECO:0000313" key="1">
    <source>
        <dbReference type="EMBL" id="QSX37099.1"/>
    </source>
</evidence>
<evidence type="ECO:0000313" key="2">
    <source>
        <dbReference type="Proteomes" id="UP000663207"/>
    </source>
</evidence>